<protein>
    <submittedName>
        <fullName evidence="2">Protein DEFECTIVE IN MERISTEM SILENCING 3</fullName>
    </submittedName>
</protein>
<feature type="non-terminal residue" evidence="2">
    <location>
        <position position="1"/>
    </location>
</feature>
<proteinExistence type="predicted"/>
<keyword evidence="1" id="KW-0175">Coiled coil</keyword>
<accession>A0A371HFE9</accession>
<evidence type="ECO:0000313" key="3">
    <source>
        <dbReference type="Proteomes" id="UP000257109"/>
    </source>
</evidence>
<dbReference type="EMBL" id="QJKJ01002749">
    <property type="protein sequence ID" value="RDY01526.1"/>
    <property type="molecule type" value="Genomic_DNA"/>
</dbReference>
<reference evidence="2" key="1">
    <citation type="submission" date="2018-05" db="EMBL/GenBank/DDBJ databases">
        <title>Draft genome of Mucuna pruriens seed.</title>
        <authorList>
            <person name="Nnadi N.E."/>
            <person name="Vos R."/>
            <person name="Hasami M.H."/>
            <person name="Devisetty U.K."/>
            <person name="Aguiy J.C."/>
        </authorList>
    </citation>
    <scope>NUCLEOTIDE SEQUENCE [LARGE SCALE GENOMIC DNA]</scope>
    <source>
        <strain evidence="2">JCA_2017</strain>
    </source>
</reference>
<comment type="caution">
    <text evidence="2">The sequence shown here is derived from an EMBL/GenBank/DDBJ whole genome shotgun (WGS) entry which is preliminary data.</text>
</comment>
<dbReference type="PANTHER" id="PTHR33566:SF6">
    <property type="entry name" value="PROTEIN DEFECTIVE IN MERISTEM SILENCING 3"/>
    <property type="match status" value="1"/>
</dbReference>
<name>A0A371HFE9_MUCPR</name>
<organism evidence="2 3">
    <name type="scientific">Mucuna pruriens</name>
    <name type="common">Velvet bean</name>
    <name type="synonym">Dolichos pruriens</name>
    <dbReference type="NCBI Taxonomy" id="157652"/>
    <lineage>
        <taxon>Eukaryota</taxon>
        <taxon>Viridiplantae</taxon>
        <taxon>Streptophyta</taxon>
        <taxon>Embryophyta</taxon>
        <taxon>Tracheophyta</taxon>
        <taxon>Spermatophyta</taxon>
        <taxon>Magnoliopsida</taxon>
        <taxon>eudicotyledons</taxon>
        <taxon>Gunneridae</taxon>
        <taxon>Pentapetalae</taxon>
        <taxon>rosids</taxon>
        <taxon>fabids</taxon>
        <taxon>Fabales</taxon>
        <taxon>Fabaceae</taxon>
        <taxon>Papilionoideae</taxon>
        <taxon>50 kb inversion clade</taxon>
        <taxon>NPAAA clade</taxon>
        <taxon>indigoferoid/millettioid clade</taxon>
        <taxon>Phaseoleae</taxon>
        <taxon>Mucuna</taxon>
    </lineage>
</organism>
<keyword evidence="3" id="KW-1185">Reference proteome</keyword>
<feature type="coiled-coil region" evidence="1">
    <location>
        <begin position="60"/>
        <end position="94"/>
    </location>
</feature>
<gene>
    <name evidence="2" type="primary">DMS3</name>
    <name evidence="2" type="ORF">CR513_15134</name>
</gene>
<dbReference type="Proteomes" id="UP000257109">
    <property type="component" value="Unassembled WGS sequence"/>
</dbReference>
<dbReference type="AlphaFoldDB" id="A0A371HFE9"/>
<dbReference type="PANTHER" id="PTHR33566">
    <property type="entry name" value="EN/SPM-LIKE TRANSPOSON-RELATED"/>
    <property type="match status" value="1"/>
</dbReference>
<evidence type="ECO:0000313" key="2">
    <source>
        <dbReference type="EMBL" id="RDY01526.1"/>
    </source>
</evidence>
<dbReference type="OrthoDB" id="10036779at2759"/>
<dbReference type="STRING" id="157652.A0A371HFE9"/>
<evidence type="ECO:0000256" key="1">
    <source>
        <dbReference type="SAM" id="Coils"/>
    </source>
</evidence>
<sequence>MFQPPTPSSTKKHSVHTNALSIQGASSALVPVDLNENTDNAQENVQNGEFLQAQSFMRHSQKLEGDLRMLGIKIKQHENNLNQLNTEKAKLDDSILHLQVTIGKSESSKAMFHHMDNSHPTNDEVNKQILQQEKSAAGILCQLKIRHGAQASHLTLTKDVVGIVATLGKVEDDNLSRLFSEYLGVETMLAIVCRTYEGVKALEMYDKEGCINKSCGLHGLGASIGRALDGRFLVICLESLRHDFKSLVPYAGNYVVDDAQRKLDILNPRLPNGECPPGFLGFAVNMINVDNSNLYCAIPSGYGLRETLFYNLFSRLQVYKTRAEMIQALPCISEGALSLDGGIVRSCGVFSLGNREDVDVRFPRPERSTGTDNHLIEIERQLKDVKWKKEKILEELKREQMLLDMTRLNFHKKKSDYLKYLAQSSSDATQVIYLEIGFLNLGDLFIRCFDLTQVVLIVLKWFNILGIYSIIKNTKDPFSLSFAVKKSQISLHGTALRFPFPDPPSPSLSWGIGGWIDDV</sequence>